<accession>A0A367YIC2</accession>
<dbReference type="OrthoDB" id="2735536at2759"/>
<dbReference type="InterPro" id="IPR036291">
    <property type="entry name" value="NAD(P)-bd_dom_sf"/>
</dbReference>
<dbReference type="InterPro" id="IPR050425">
    <property type="entry name" value="NAD(P)_dehydrat-like"/>
</dbReference>
<dbReference type="Pfam" id="PF01370">
    <property type="entry name" value="Epimerase"/>
    <property type="match status" value="1"/>
</dbReference>
<evidence type="ECO:0000256" key="2">
    <source>
        <dbReference type="ARBA" id="ARBA00023445"/>
    </source>
</evidence>
<dbReference type="SUPFAM" id="SSF51735">
    <property type="entry name" value="NAD(P)-binding Rossmann-fold domains"/>
    <property type="match status" value="1"/>
</dbReference>
<dbReference type="Gene3D" id="3.40.50.720">
    <property type="entry name" value="NAD(P)-binding Rossmann-like Domain"/>
    <property type="match status" value="1"/>
</dbReference>
<comment type="caution">
    <text evidence="4">The sequence shown here is derived from an EMBL/GenBank/DDBJ whole genome shotgun (WGS) entry which is preliminary data.</text>
</comment>
<evidence type="ECO:0000313" key="5">
    <source>
        <dbReference type="Proteomes" id="UP000253472"/>
    </source>
</evidence>
<reference evidence="4 5" key="1">
    <citation type="submission" date="2018-06" db="EMBL/GenBank/DDBJ databases">
        <title>Whole genome sequencing of Candida tropicalis (genome annotated by CSBL at Korea University).</title>
        <authorList>
            <person name="Ahn J."/>
        </authorList>
    </citation>
    <scope>NUCLEOTIDE SEQUENCE [LARGE SCALE GENOMIC DNA]</scope>
    <source>
        <strain evidence="4 5">ATCC 20962</strain>
    </source>
</reference>
<dbReference type="PANTHER" id="PTHR10366">
    <property type="entry name" value="NAD DEPENDENT EPIMERASE/DEHYDRATASE"/>
    <property type="match status" value="1"/>
</dbReference>
<dbReference type="InterPro" id="IPR001509">
    <property type="entry name" value="Epimerase_deHydtase"/>
</dbReference>
<dbReference type="GO" id="GO:0016616">
    <property type="term" value="F:oxidoreductase activity, acting on the CH-OH group of donors, NAD or NADP as acceptor"/>
    <property type="evidence" value="ECO:0007669"/>
    <property type="project" value="TreeGrafter"/>
</dbReference>
<keyword evidence="5" id="KW-1185">Reference proteome</keyword>
<evidence type="ECO:0000259" key="3">
    <source>
        <dbReference type="Pfam" id="PF01370"/>
    </source>
</evidence>
<dbReference type="STRING" id="5486.A0A367YIC2"/>
<evidence type="ECO:0000256" key="1">
    <source>
        <dbReference type="ARBA" id="ARBA00023002"/>
    </source>
</evidence>
<dbReference type="PANTHER" id="PTHR10366:SF564">
    <property type="entry name" value="STEROL-4-ALPHA-CARBOXYLATE 3-DEHYDROGENASE, DECARBOXYLATING"/>
    <property type="match status" value="1"/>
</dbReference>
<proteinExistence type="inferred from homology"/>
<sequence>MLYQHRTSVFVTGASGYIAQHIIKQLIEKGYYVVGSVISKEKGEALTRLIGPLHFTYEVVPDVSAVAAFAEALQRHQDVRYFIHTATPYTFNPDYGKNEEMLQKAVDAIHNTLQSVHTTAHRSARSKVYNEYDWNPLTWEESLDPGKIYYGGKKFGELAAWDYKKRNYTYYKLTVINPVYVFGPQAYDFADTATLATTAERVSCIANLSKEDPIPESWGAYVDVRDVARAHVLALENDETSNRRLLLVAGAFSNDKIAHIINEKFPNCKVPMGT</sequence>
<evidence type="ECO:0000313" key="4">
    <source>
        <dbReference type="EMBL" id="RCK65598.1"/>
    </source>
</evidence>
<keyword evidence="1" id="KW-0560">Oxidoreductase</keyword>
<comment type="similarity">
    <text evidence="2">Belongs to the NAD(P)-dependent epimerase/dehydratase family. Dihydroflavonol-4-reductase subfamily.</text>
</comment>
<dbReference type="EMBL" id="QLNQ01000020">
    <property type="protein sequence ID" value="RCK65598.1"/>
    <property type="molecule type" value="Genomic_DNA"/>
</dbReference>
<organism evidence="4 5">
    <name type="scientific">Candida viswanathii</name>
    <dbReference type="NCBI Taxonomy" id="5486"/>
    <lineage>
        <taxon>Eukaryota</taxon>
        <taxon>Fungi</taxon>
        <taxon>Dikarya</taxon>
        <taxon>Ascomycota</taxon>
        <taxon>Saccharomycotina</taxon>
        <taxon>Pichiomycetes</taxon>
        <taxon>Debaryomycetaceae</taxon>
        <taxon>Candida/Lodderomyces clade</taxon>
        <taxon>Candida</taxon>
    </lineage>
</organism>
<feature type="domain" description="NAD-dependent epimerase/dehydratase" evidence="3">
    <location>
        <begin position="9"/>
        <end position="240"/>
    </location>
</feature>
<gene>
    <name evidence="4" type="primary">GRP2_1</name>
    <name evidence="4" type="ORF">Cantr_01254</name>
</gene>
<protein>
    <submittedName>
        <fullName evidence="4">Putative NADPH-dependent methylglyoxal reductase GRP2</fullName>
    </submittedName>
</protein>
<dbReference type="AlphaFoldDB" id="A0A367YIC2"/>
<dbReference type="Proteomes" id="UP000253472">
    <property type="component" value="Unassembled WGS sequence"/>
</dbReference>
<name>A0A367YIC2_9ASCO</name>